<dbReference type="InterPro" id="IPR038396">
    <property type="entry name" value="SpoIIAA-like_sf"/>
</dbReference>
<dbReference type="RefSeq" id="WP_042451143.1">
    <property type="nucleotide sequence ID" value="NZ_BBPN01000021.1"/>
</dbReference>
<dbReference type="InterPro" id="IPR036513">
    <property type="entry name" value="STAS_dom_sf"/>
</dbReference>
<protein>
    <submittedName>
        <fullName evidence="1">SpoIIAA-like</fullName>
    </submittedName>
</protein>
<reference evidence="2" key="1">
    <citation type="submission" date="2016-10" db="EMBL/GenBank/DDBJ databases">
        <authorList>
            <person name="Varghese N."/>
        </authorList>
    </citation>
    <scope>NUCLEOTIDE SEQUENCE [LARGE SCALE GENOMIC DNA]</scope>
    <source>
        <strain evidence="2">DSM 45096 / BCRC 16803 / CGMCC 4.1857 / CIP 109030 / JCM 12277 / KCTC 19219 / NBRC 100920 / 33214</strain>
    </source>
</reference>
<dbReference type="SUPFAM" id="SSF52091">
    <property type="entry name" value="SpoIIaa-like"/>
    <property type="match status" value="1"/>
</dbReference>
<evidence type="ECO:0000313" key="2">
    <source>
        <dbReference type="Proteomes" id="UP000183015"/>
    </source>
</evidence>
<accession>A0A1H7NBZ5</accession>
<dbReference type="Pfam" id="PF11964">
    <property type="entry name" value="SpoIIAA-like"/>
    <property type="match status" value="1"/>
</dbReference>
<evidence type="ECO:0000313" key="1">
    <source>
        <dbReference type="EMBL" id="SEL20475.1"/>
    </source>
</evidence>
<proteinExistence type="predicted"/>
<organism evidence="1 2">
    <name type="scientific">Streptacidiphilus jiangxiensis</name>
    <dbReference type="NCBI Taxonomy" id="235985"/>
    <lineage>
        <taxon>Bacteria</taxon>
        <taxon>Bacillati</taxon>
        <taxon>Actinomycetota</taxon>
        <taxon>Actinomycetes</taxon>
        <taxon>Kitasatosporales</taxon>
        <taxon>Streptomycetaceae</taxon>
        <taxon>Streptacidiphilus</taxon>
    </lineage>
</organism>
<gene>
    <name evidence="1" type="ORF">SAMN05414137_106287</name>
</gene>
<name>A0A1H7NBZ5_STRJI</name>
<dbReference type="STRING" id="235985.SAMN05414137_106287"/>
<sequence>MIEKLENLPEGVIGFKIHTKLAAEDYQQVLAPAVEQATQVGPIRCVLVIEEFHGMTGGAVKDDLKLGMEHLRGWKRIAVVTDIAWISNLTGLFGWMIPGETKVFPLAEQQSAIAWAAEPGPDQASN</sequence>
<dbReference type="Gene3D" id="3.40.50.10600">
    <property type="entry name" value="SpoIIaa-like domains"/>
    <property type="match status" value="1"/>
</dbReference>
<dbReference type="Proteomes" id="UP000183015">
    <property type="component" value="Unassembled WGS sequence"/>
</dbReference>
<dbReference type="EMBL" id="FOAZ01000006">
    <property type="protein sequence ID" value="SEL20475.1"/>
    <property type="molecule type" value="Genomic_DNA"/>
</dbReference>
<dbReference type="OrthoDB" id="4729899at2"/>
<dbReference type="AlphaFoldDB" id="A0A1H7NBZ5"/>
<dbReference type="InterPro" id="IPR021866">
    <property type="entry name" value="SpoIIAA-like"/>
</dbReference>
<dbReference type="eggNOG" id="ENOG5032Z4S">
    <property type="taxonomic scope" value="Bacteria"/>
</dbReference>
<keyword evidence="2" id="KW-1185">Reference proteome</keyword>